<dbReference type="AlphaFoldDB" id="A0A194AG17"/>
<comment type="caution">
    <text evidence="2">The sequence shown here is derived from an EMBL/GenBank/DDBJ whole genome shotgun (WGS) entry which is preliminary data.</text>
</comment>
<feature type="chain" id="PRO_5008507587" description="Lipoprotein" evidence="1">
    <location>
        <begin position="26"/>
        <end position="259"/>
    </location>
</feature>
<protein>
    <recommendedName>
        <fullName evidence="4">Lipoprotein</fullName>
    </recommendedName>
</protein>
<evidence type="ECO:0000313" key="3">
    <source>
        <dbReference type="Proteomes" id="UP000095200"/>
    </source>
</evidence>
<dbReference type="EMBL" id="BDFE01000006">
    <property type="protein sequence ID" value="GAU07714.1"/>
    <property type="molecule type" value="Genomic_DNA"/>
</dbReference>
<name>A0A194AG17_9BACT</name>
<dbReference type="STRING" id="1592317.DPF_0411"/>
<keyword evidence="3" id="KW-1185">Reference proteome</keyword>
<dbReference type="PROSITE" id="PS51257">
    <property type="entry name" value="PROKAR_LIPOPROTEIN"/>
    <property type="match status" value="1"/>
</dbReference>
<gene>
    <name evidence="2" type="ORF">DPF_0411</name>
</gene>
<evidence type="ECO:0008006" key="4">
    <source>
        <dbReference type="Google" id="ProtNLM"/>
    </source>
</evidence>
<evidence type="ECO:0000256" key="1">
    <source>
        <dbReference type="SAM" id="SignalP"/>
    </source>
</evidence>
<proteinExistence type="predicted"/>
<dbReference type="OrthoDB" id="5450576at2"/>
<evidence type="ECO:0000313" key="2">
    <source>
        <dbReference type="EMBL" id="GAU07714.1"/>
    </source>
</evidence>
<reference evidence="3" key="1">
    <citation type="submission" date="2016-06" db="EMBL/GenBank/DDBJ databases">
        <title>Draft genome sequence of Desulfoplanes formicivorans strain Pf12B.</title>
        <authorList>
            <person name="Watanabe M."/>
            <person name="Kojima H."/>
            <person name="Fukui M."/>
        </authorList>
    </citation>
    <scope>NUCLEOTIDE SEQUENCE [LARGE SCALE GENOMIC DNA]</scope>
    <source>
        <strain evidence="3">Pf12B</strain>
    </source>
</reference>
<organism evidence="2 3">
    <name type="scientific">Desulfoplanes formicivorans</name>
    <dbReference type="NCBI Taxonomy" id="1592317"/>
    <lineage>
        <taxon>Bacteria</taxon>
        <taxon>Pseudomonadati</taxon>
        <taxon>Thermodesulfobacteriota</taxon>
        <taxon>Desulfovibrionia</taxon>
        <taxon>Desulfovibrionales</taxon>
        <taxon>Desulfoplanaceae</taxon>
        <taxon>Desulfoplanes</taxon>
    </lineage>
</organism>
<feature type="signal peptide" evidence="1">
    <location>
        <begin position="1"/>
        <end position="25"/>
    </location>
</feature>
<accession>A0A194AG17</accession>
<sequence length="259" mass="29425">MKVVGHLTIALLVLGCMTMASSCFAFFPEPGELAASLEKETHPLSSFQAILSFPKYPDVSCNLWVKGNLWRQEFVETVQGRPRLVGAALGTRDSVTRVFPPNGRIPLPGLVVWQFSFRRWLDMGIDPAIMSYQFLIDRPCLVVGAEDGQMHASQLWMDKERHVPVRAMWHKEGVRYDLIWDAWSRLGNFWLPHTMWRAVDGQHPLEMHIRWNGVNINLNDGLFSASAMDRQFRGTALYPTSSPLFSLWQGTFPGHQAAD</sequence>
<dbReference type="Proteomes" id="UP000095200">
    <property type="component" value="Unassembled WGS sequence"/>
</dbReference>
<dbReference type="RefSeq" id="WP_069857216.1">
    <property type="nucleotide sequence ID" value="NZ_BDFE01000006.1"/>
</dbReference>
<keyword evidence="1" id="KW-0732">Signal</keyword>